<evidence type="ECO:0000256" key="1">
    <source>
        <dbReference type="SAM" id="MobiDB-lite"/>
    </source>
</evidence>
<evidence type="ECO:0000313" key="2">
    <source>
        <dbReference type="EMBL" id="KAF2642543.1"/>
    </source>
</evidence>
<dbReference type="EMBL" id="MU006781">
    <property type="protein sequence ID" value="KAF2642543.1"/>
    <property type="molecule type" value="Genomic_DNA"/>
</dbReference>
<reference evidence="2" key="1">
    <citation type="journal article" date="2020" name="Stud. Mycol.">
        <title>101 Dothideomycetes genomes: a test case for predicting lifestyles and emergence of pathogens.</title>
        <authorList>
            <person name="Haridas S."/>
            <person name="Albert R."/>
            <person name="Binder M."/>
            <person name="Bloem J."/>
            <person name="Labutti K."/>
            <person name="Salamov A."/>
            <person name="Andreopoulos B."/>
            <person name="Baker S."/>
            <person name="Barry K."/>
            <person name="Bills G."/>
            <person name="Bluhm B."/>
            <person name="Cannon C."/>
            <person name="Castanera R."/>
            <person name="Culley D."/>
            <person name="Daum C."/>
            <person name="Ezra D."/>
            <person name="Gonzalez J."/>
            <person name="Henrissat B."/>
            <person name="Kuo A."/>
            <person name="Liang C."/>
            <person name="Lipzen A."/>
            <person name="Lutzoni F."/>
            <person name="Magnuson J."/>
            <person name="Mondo S."/>
            <person name="Nolan M."/>
            <person name="Ohm R."/>
            <person name="Pangilinan J."/>
            <person name="Park H.-J."/>
            <person name="Ramirez L."/>
            <person name="Alfaro M."/>
            <person name="Sun H."/>
            <person name="Tritt A."/>
            <person name="Yoshinaga Y."/>
            <person name="Zwiers L.-H."/>
            <person name="Turgeon B."/>
            <person name="Goodwin S."/>
            <person name="Spatafora J."/>
            <person name="Crous P."/>
            <person name="Grigoriev I."/>
        </authorList>
    </citation>
    <scope>NUCLEOTIDE SEQUENCE</scope>
    <source>
        <strain evidence="2">CBS 473.64</strain>
    </source>
</reference>
<feature type="compositionally biased region" description="Acidic residues" evidence="1">
    <location>
        <begin position="857"/>
        <end position="866"/>
    </location>
</feature>
<protein>
    <submittedName>
        <fullName evidence="2">Uncharacterized protein</fullName>
    </submittedName>
</protein>
<feature type="region of interest" description="Disordered" evidence="1">
    <location>
        <begin position="459"/>
        <end position="498"/>
    </location>
</feature>
<sequence>MLLALQQVVHESGPLLFTVSLCAVASLDSYSTSLAPVIIIALLMIASIHNCVSTNPSEPRPTEVNEESHGPNNKNRSSREFPHHGPNPTICSPVERASIRKASRTTQAAIRSIRVLQSAQRKQNNAVSESGAPKHFLPLVYQVRQAWQRINLKNDFKLLDNAVQSLARSLQRHVAGNPLVRDHLHSLSKRHCLIEGAPDELWHRKGELMFQGSIWSILLETIFSDELAVFGESGQHLAQEWTSPNIQQHSTAIELLTRSGILQYSGIFYKRPTDSLKDLLQNRHSISTSKAEITRFLMLASKTGRRSLSLGGRQATARAAAILRNTDERARRSIHEARTEFTRHLDELTYPLGAQRACSAGVERVVTQAQVLAIQWAAHIHGHALIYPKNREMFGHALSRETQHGLQRELSCRHGSNGPIVFTVRPGFRKVENADSHQMEVLQPAIVYLAYTDDEMAKEPAFSNPFQPSPLSNSAPRPAPEESTDRPSSAKFPAQHAHIPVATSNKNSQKLLETFEQLNDDILQLVKSLQLIPGKDRPNVMRPYTLLGQETQFPLWNDFTKYWNLTRSAIWRVLLENLFHHPFAVYGDSGKKLRTEWEGLKQTNAKGEISHPANRQRQNLCRFIFETALGGEALFVAPQNSRVKDRQLESDMTIVMARLRSAIISLLRIICVKLPQGVLIDKVVERATLLAIHISIHDSHIKPWVPALHTSWAQPKFAEEPWLDVEHFSKKKASGRLAFVIQPGLKFFFDANETELLPGNPFARPLGYIENGEGIGFPDLSAPLARPVESKERPINHKYQPTVEDYPESPLILKHQNFVEDWLKSPTEGKYRATVEDYPESPTVQRRPKLADNDPVILEDDSDETM</sequence>
<gene>
    <name evidence="2" type="ORF">P280DRAFT_267671</name>
</gene>
<feature type="region of interest" description="Disordered" evidence="1">
    <location>
        <begin position="54"/>
        <end position="92"/>
    </location>
</feature>
<feature type="compositionally biased region" description="Polar residues" evidence="1">
    <location>
        <begin position="464"/>
        <end position="475"/>
    </location>
</feature>
<dbReference type="AlphaFoldDB" id="A0A6A6S718"/>
<feature type="compositionally biased region" description="Basic and acidic residues" evidence="1">
    <location>
        <begin position="60"/>
        <end position="69"/>
    </location>
</feature>
<dbReference type="OrthoDB" id="3545916at2759"/>
<name>A0A6A6S718_9PLEO</name>
<feature type="region of interest" description="Disordered" evidence="1">
    <location>
        <begin position="829"/>
        <end position="866"/>
    </location>
</feature>
<dbReference type="Proteomes" id="UP000799753">
    <property type="component" value="Unassembled WGS sequence"/>
</dbReference>
<accession>A0A6A6S718</accession>
<organism evidence="2 3">
    <name type="scientific">Massarina eburnea CBS 473.64</name>
    <dbReference type="NCBI Taxonomy" id="1395130"/>
    <lineage>
        <taxon>Eukaryota</taxon>
        <taxon>Fungi</taxon>
        <taxon>Dikarya</taxon>
        <taxon>Ascomycota</taxon>
        <taxon>Pezizomycotina</taxon>
        <taxon>Dothideomycetes</taxon>
        <taxon>Pleosporomycetidae</taxon>
        <taxon>Pleosporales</taxon>
        <taxon>Massarineae</taxon>
        <taxon>Massarinaceae</taxon>
        <taxon>Massarina</taxon>
    </lineage>
</organism>
<proteinExistence type="predicted"/>
<evidence type="ECO:0000313" key="3">
    <source>
        <dbReference type="Proteomes" id="UP000799753"/>
    </source>
</evidence>
<keyword evidence="3" id="KW-1185">Reference proteome</keyword>